<name>A0A8H7XMF4_PSICU</name>
<proteinExistence type="predicted"/>
<evidence type="ECO:0000256" key="2">
    <source>
        <dbReference type="SAM" id="Phobius"/>
    </source>
</evidence>
<keyword evidence="2" id="KW-1133">Transmembrane helix</keyword>
<evidence type="ECO:0000313" key="3">
    <source>
        <dbReference type="EMBL" id="KAG5163537.1"/>
    </source>
</evidence>
<feature type="compositionally biased region" description="Polar residues" evidence="1">
    <location>
        <begin position="126"/>
        <end position="135"/>
    </location>
</feature>
<evidence type="ECO:0000256" key="1">
    <source>
        <dbReference type="SAM" id="MobiDB-lite"/>
    </source>
</evidence>
<feature type="region of interest" description="Disordered" evidence="1">
    <location>
        <begin position="113"/>
        <end position="135"/>
    </location>
</feature>
<organism evidence="3">
    <name type="scientific">Psilocybe cubensis</name>
    <name type="common">Psychedelic mushroom</name>
    <name type="synonym">Stropharia cubensis</name>
    <dbReference type="NCBI Taxonomy" id="181762"/>
    <lineage>
        <taxon>Eukaryota</taxon>
        <taxon>Fungi</taxon>
        <taxon>Dikarya</taxon>
        <taxon>Basidiomycota</taxon>
        <taxon>Agaricomycotina</taxon>
        <taxon>Agaricomycetes</taxon>
        <taxon>Agaricomycetidae</taxon>
        <taxon>Agaricales</taxon>
        <taxon>Agaricineae</taxon>
        <taxon>Strophariaceae</taxon>
        <taxon>Psilocybe</taxon>
    </lineage>
</organism>
<dbReference type="AlphaFoldDB" id="A0A8H7XMF4"/>
<comment type="caution">
    <text evidence="3">The sequence shown here is derived from an EMBL/GenBank/DDBJ whole genome shotgun (WGS) entry which is preliminary data.</text>
</comment>
<gene>
    <name evidence="3" type="ORF">JR316_011315</name>
</gene>
<keyword evidence="2" id="KW-0472">Membrane</keyword>
<sequence>MSTSHGIVDRSSKLSLLHILRIIIESAMLYTIQWIVLMILYYSNNNGKVIVQNAIVPTVAKSDLSYATAHGTIPNWLTQSDEVAHNPTSLPGVVNFRLSQTAHIDDAYSGPFGTSSYPHKNRRSVKNLSRESNTL</sequence>
<keyword evidence="2" id="KW-0812">Transmembrane</keyword>
<reference evidence="3" key="1">
    <citation type="submission" date="2021-02" db="EMBL/GenBank/DDBJ databases">
        <title>Psilocybe cubensis genome.</title>
        <authorList>
            <person name="Mckernan K.J."/>
            <person name="Crawford S."/>
            <person name="Trippe A."/>
            <person name="Kane L.T."/>
            <person name="Mclaughlin S."/>
        </authorList>
    </citation>
    <scope>NUCLEOTIDE SEQUENCE [LARGE SCALE GENOMIC DNA]</scope>
    <source>
        <strain evidence="3">MGC-MH-2018</strain>
    </source>
</reference>
<accession>A0A8H7XMF4</accession>
<dbReference type="EMBL" id="JAFIQS010000014">
    <property type="protein sequence ID" value="KAG5163537.1"/>
    <property type="molecule type" value="Genomic_DNA"/>
</dbReference>
<feature type="transmembrane region" description="Helical" evidence="2">
    <location>
        <begin position="20"/>
        <end position="42"/>
    </location>
</feature>
<protein>
    <submittedName>
        <fullName evidence="3">Uncharacterized protein</fullName>
    </submittedName>
</protein>